<feature type="transmembrane region" description="Helical" evidence="1">
    <location>
        <begin position="72"/>
        <end position="92"/>
    </location>
</feature>
<keyword evidence="3" id="KW-1185">Reference proteome</keyword>
<gene>
    <name evidence="2" type="ORF">GMARGA_LOCUS18200</name>
</gene>
<keyword evidence="1" id="KW-0472">Membrane</keyword>
<organism evidence="2 3">
    <name type="scientific">Gigaspora margarita</name>
    <dbReference type="NCBI Taxonomy" id="4874"/>
    <lineage>
        <taxon>Eukaryota</taxon>
        <taxon>Fungi</taxon>
        <taxon>Fungi incertae sedis</taxon>
        <taxon>Mucoromycota</taxon>
        <taxon>Glomeromycotina</taxon>
        <taxon>Glomeromycetes</taxon>
        <taxon>Diversisporales</taxon>
        <taxon>Gigasporaceae</taxon>
        <taxon>Gigaspora</taxon>
    </lineage>
</organism>
<comment type="caution">
    <text evidence="2">The sequence shown here is derived from an EMBL/GenBank/DDBJ whole genome shotgun (WGS) entry which is preliminary data.</text>
</comment>
<accession>A0ABN7VHT7</accession>
<dbReference type="EMBL" id="CAJVQB010014359">
    <property type="protein sequence ID" value="CAG8767922.1"/>
    <property type="molecule type" value="Genomic_DNA"/>
</dbReference>
<protein>
    <submittedName>
        <fullName evidence="2">36042_t:CDS:1</fullName>
    </submittedName>
</protein>
<keyword evidence="1" id="KW-0812">Transmembrane</keyword>
<evidence type="ECO:0000313" key="3">
    <source>
        <dbReference type="Proteomes" id="UP000789901"/>
    </source>
</evidence>
<reference evidence="2 3" key="1">
    <citation type="submission" date="2021-06" db="EMBL/GenBank/DDBJ databases">
        <authorList>
            <person name="Kallberg Y."/>
            <person name="Tangrot J."/>
            <person name="Rosling A."/>
        </authorList>
    </citation>
    <scope>NUCLEOTIDE SEQUENCE [LARGE SCALE GENOMIC DNA]</scope>
    <source>
        <strain evidence="2 3">120-4 pot B 10/14</strain>
    </source>
</reference>
<keyword evidence="1" id="KW-1133">Transmembrane helix</keyword>
<proteinExistence type="predicted"/>
<dbReference type="Proteomes" id="UP000789901">
    <property type="component" value="Unassembled WGS sequence"/>
</dbReference>
<evidence type="ECO:0000313" key="2">
    <source>
        <dbReference type="EMBL" id="CAG8767922.1"/>
    </source>
</evidence>
<sequence>MSTKNQDEVTTVDIKTKDHYEVTIDYNNTNNSTMKKVKKKKLQKKTIWSKKKGSMWKEPVEKIFTTIQSTKFLVIAYIWRFILIVLLLIYVYKYSNSKIETVTVLVTDVIIGYIFINMSLRMSLEFHDRIIHIIFLTVVVWLTSFSYYIPILFLVLDQKDKHIHLFMFAVIFILDFIVCLFALGTSVRRKYRLEEQDSSDIKHDELVIKNYHTSITIKGPITKLEELKTSSDETLHELKMHLEYVPADELIYHNCKDYLEKDLKKHIKCPFLMHNPYDPYEKDDEQQ</sequence>
<feature type="transmembrane region" description="Helical" evidence="1">
    <location>
        <begin position="98"/>
        <end position="118"/>
    </location>
</feature>
<feature type="transmembrane region" description="Helical" evidence="1">
    <location>
        <begin position="162"/>
        <end position="183"/>
    </location>
</feature>
<feature type="transmembrane region" description="Helical" evidence="1">
    <location>
        <begin position="130"/>
        <end position="156"/>
    </location>
</feature>
<name>A0ABN7VHT7_GIGMA</name>
<evidence type="ECO:0000256" key="1">
    <source>
        <dbReference type="SAM" id="Phobius"/>
    </source>
</evidence>